<evidence type="ECO:0000259" key="3">
    <source>
        <dbReference type="PROSITE" id="PS51387"/>
    </source>
</evidence>
<comment type="similarity">
    <text evidence="1">Belongs to the oxygen-dependent FAD-linked oxidoreductase family.</text>
</comment>
<name>A0A151GHA9_DRECN</name>
<comment type="caution">
    <text evidence="4">The sequence shown here is derived from an EMBL/GenBank/DDBJ whole genome shotgun (WGS) entry which is preliminary data.</text>
</comment>
<dbReference type="Proteomes" id="UP000076580">
    <property type="component" value="Chromosome 02"/>
</dbReference>
<evidence type="ECO:0000313" key="5">
    <source>
        <dbReference type="Proteomes" id="UP000076580"/>
    </source>
</evidence>
<keyword evidence="5" id="KW-1185">Reference proteome</keyword>
<protein>
    <recommendedName>
        <fullName evidence="3">FAD-binding PCMH-type domain-containing protein</fullName>
    </recommendedName>
</protein>
<dbReference type="InterPro" id="IPR016167">
    <property type="entry name" value="FAD-bd_PCMH_sub1"/>
</dbReference>
<proteinExistence type="inferred from homology"/>
<dbReference type="RefSeq" id="XP_040655774.1">
    <property type="nucleotide sequence ID" value="XM_040800741.1"/>
</dbReference>
<dbReference type="EMBL" id="LAYC01000002">
    <property type="protein sequence ID" value="KYK56422.1"/>
    <property type="molecule type" value="Genomic_DNA"/>
</dbReference>
<gene>
    <name evidence="4" type="ORF">DCS_03422</name>
</gene>
<organism evidence="4 5">
    <name type="scientific">Drechmeria coniospora</name>
    <name type="common">Nematophagous fungus</name>
    <name type="synonym">Meria coniospora</name>
    <dbReference type="NCBI Taxonomy" id="98403"/>
    <lineage>
        <taxon>Eukaryota</taxon>
        <taxon>Fungi</taxon>
        <taxon>Dikarya</taxon>
        <taxon>Ascomycota</taxon>
        <taxon>Pezizomycotina</taxon>
        <taxon>Sordariomycetes</taxon>
        <taxon>Hypocreomycetidae</taxon>
        <taxon>Hypocreales</taxon>
        <taxon>Ophiocordycipitaceae</taxon>
        <taxon>Drechmeria</taxon>
    </lineage>
</organism>
<keyword evidence="2" id="KW-0560">Oxidoreductase</keyword>
<evidence type="ECO:0000256" key="2">
    <source>
        <dbReference type="ARBA" id="ARBA00023002"/>
    </source>
</evidence>
<dbReference type="InterPro" id="IPR016166">
    <property type="entry name" value="FAD-bd_PCMH"/>
</dbReference>
<dbReference type="Pfam" id="PF01565">
    <property type="entry name" value="FAD_binding_4"/>
    <property type="match status" value="1"/>
</dbReference>
<reference evidence="4 5" key="1">
    <citation type="journal article" date="2016" name="Sci. Rep.">
        <title>Insights into Adaptations to a Near-Obligate Nematode Endoparasitic Lifestyle from the Finished Genome of Drechmeria coniospora.</title>
        <authorList>
            <person name="Zhang L."/>
            <person name="Zhou Z."/>
            <person name="Guo Q."/>
            <person name="Fokkens L."/>
            <person name="Miskei M."/>
            <person name="Pocsi I."/>
            <person name="Zhang W."/>
            <person name="Chen M."/>
            <person name="Wang L."/>
            <person name="Sun Y."/>
            <person name="Donzelli B.G."/>
            <person name="Gibson D.M."/>
            <person name="Nelson D.R."/>
            <person name="Luo J.G."/>
            <person name="Rep M."/>
            <person name="Liu H."/>
            <person name="Yang S."/>
            <person name="Wang J."/>
            <person name="Krasnoff S.B."/>
            <person name="Xu Y."/>
            <person name="Molnar I."/>
            <person name="Lin M."/>
        </authorList>
    </citation>
    <scope>NUCLEOTIDE SEQUENCE [LARGE SCALE GENOMIC DNA]</scope>
    <source>
        <strain evidence="4 5">ARSEF 6962</strain>
    </source>
</reference>
<dbReference type="GO" id="GO:0016491">
    <property type="term" value="F:oxidoreductase activity"/>
    <property type="evidence" value="ECO:0007669"/>
    <property type="project" value="UniProtKB-KW"/>
</dbReference>
<sequence length="103" mass="10806">MGNKSSSVPSIRHCLASICEGRVGCVGVPADPTYKDAWVRTYNLEFPVTPLAVFRPTSAEEVAAAVRCAIVRGVGVQARSGGHSYGYARGPLPTLDGADGWTV</sequence>
<dbReference type="InterPro" id="IPR006094">
    <property type="entry name" value="Oxid_FAD_bind_N"/>
</dbReference>
<feature type="domain" description="FAD-binding PCMH-type" evidence="3">
    <location>
        <begin position="46"/>
        <end position="103"/>
    </location>
</feature>
<accession>A0A151GHA9</accession>
<dbReference type="GeneID" id="63716065"/>
<dbReference type="InterPro" id="IPR036318">
    <property type="entry name" value="FAD-bd_PCMH-like_sf"/>
</dbReference>
<dbReference type="PROSITE" id="PS00862">
    <property type="entry name" value="OX2_COVAL_FAD"/>
    <property type="match status" value="1"/>
</dbReference>
<evidence type="ECO:0000313" key="4">
    <source>
        <dbReference type="EMBL" id="KYK56422.1"/>
    </source>
</evidence>
<evidence type="ECO:0000256" key="1">
    <source>
        <dbReference type="ARBA" id="ARBA00005466"/>
    </source>
</evidence>
<dbReference type="InterPro" id="IPR006093">
    <property type="entry name" value="Oxy_OxRdtase_FAD_BS"/>
</dbReference>
<dbReference type="PROSITE" id="PS51387">
    <property type="entry name" value="FAD_PCMH"/>
    <property type="match status" value="1"/>
</dbReference>
<dbReference type="AlphaFoldDB" id="A0A151GHA9"/>
<dbReference type="STRING" id="98403.A0A151GHA9"/>
<dbReference type="GO" id="GO:0071949">
    <property type="term" value="F:FAD binding"/>
    <property type="evidence" value="ECO:0007669"/>
    <property type="project" value="InterPro"/>
</dbReference>
<dbReference type="Gene3D" id="3.30.43.10">
    <property type="entry name" value="Uridine Diphospho-n-acetylenolpyruvylglucosamine Reductase, domain 2"/>
    <property type="match status" value="1"/>
</dbReference>
<dbReference type="SUPFAM" id="SSF56176">
    <property type="entry name" value="FAD-binding/transporter-associated domain-like"/>
    <property type="match status" value="1"/>
</dbReference>
<dbReference type="InParanoid" id="A0A151GHA9"/>